<evidence type="ECO:0000313" key="2">
    <source>
        <dbReference type="EMBL" id="KRZ03579.1"/>
    </source>
</evidence>
<keyword evidence="3" id="KW-1185">Reference proteome</keyword>
<dbReference type="Proteomes" id="UP000055024">
    <property type="component" value="Unassembled WGS sequence"/>
</dbReference>
<reference evidence="2 3" key="1">
    <citation type="submission" date="2015-01" db="EMBL/GenBank/DDBJ databases">
        <title>Evolution of Trichinella species and genotypes.</title>
        <authorList>
            <person name="Korhonen P.K."/>
            <person name="Edoardo P."/>
            <person name="Giuseppe L.R."/>
            <person name="Gasser R.B."/>
        </authorList>
    </citation>
    <scope>NUCLEOTIDE SEQUENCE [LARGE SCALE GENOMIC DNA]</scope>
    <source>
        <strain evidence="2">ISS1029</strain>
    </source>
</reference>
<feature type="region of interest" description="Disordered" evidence="1">
    <location>
        <begin position="1"/>
        <end position="116"/>
    </location>
</feature>
<protein>
    <submittedName>
        <fullName evidence="2">Uncharacterized protein</fullName>
    </submittedName>
</protein>
<gene>
    <name evidence="2" type="ORF">T11_2931</name>
</gene>
<evidence type="ECO:0000256" key="1">
    <source>
        <dbReference type="SAM" id="MobiDB-lite"/>
    </source>
</evidence>
<evidence type="ECO:0000313" key="3">
    <source>
        <dbReference type="Proteomes" id="UP000055024"/>
    </source>
</evidence>
<sequence>LPRPSKPKDGSGSSSPTHTSVPGLPIKKVDGGDHSPSDQLPIPGDTKAGNDAVSESLPVPSKVSPDSLPSVSSATPRPATTEKDGTVSPAPVDAPSPAPQAASPQTVFVSIPRRRR</sequence>
<feature type="non-terminal residue" evidence="2">
    <location>
        <position position="116"/>
    </location>
</feature>
<feature type="compositionally biased region" description="Basic and acidic residues" evidence="1">
    <location>
        <begin position="27"/>
        <end position="36"/>
    </location>
</feature>
<proteinExistence type="predicted"/>
<name>A0A0V1GZ55_9BILA</name>
<dbReference type="EMBL" id="JYDP01000189">
    <property type="protein sequence ID" value="KRZ03579.1"/>
    <property type="molecule type" value="Genomic_DNA"/>
</dbReference>
<dbReference type="AlphaFoldDB" id="A0A0V1GZ55"/>
<accession>A0A0V1GZ55</accession>
<organism evidence="2 3">
    <name type="scientific">Trichinella zimbabwensis</name>
    <dbReference type="NCBI Taxonomy" id="268475"/>
    <lineage>
        <taxon>Eukaryota</taxon>
        <taxon>Metazoa</taxon>
        <taxon>Ecdysozoa</taxon>
        <taxon>Nematoda</taxon>
        <taxon>Enoplea</taxon>
        <taxon>Dorylaimia</taxon>
        <taxon>Trichinellida</taxon>
        <taxon>Trichinellidae</taxon>
        <taxon>Trichinella</taxon>
    </lineage>
</organism>
<comment type="caution">
    <text evidence="2">The sequence shown here is derived from an EMBL/GenBank/DDBJ whole genome shotgun (WGS) entry which is preliminary data.</text>
</comment>
<feature type="non-terminal residue" evidence="2">
    <location>
        <position position="1"/>
    </location>
</feature>
<dbReference type="OrthoDB" id="10613918at2759"/>